<dbReference type="EC" id="5.1.1.1" evidence="3"/>
<evidence type="ECO:0000256" key="1">
    <source>
        <dbReference type="ARBA" id="ARBA00000316"/>
    </source>
</evidence>
<dbReference type="SMART" id="SM01005">
    <property type="entry name" value="Ala_racemase_C"/>
    <property type="match status" value="1"/>
</dbReference>
<dbReference type="GO" id="GO:0030632">
    <property type="term" value="P:D-alanine biosynthetic process"/>
    <property type="evidence" value="ECO:0007669"/>
    <property type="project" value="TreeGrafter"/>
</dbReference>
<feature type="modified residue" description="N6-(pyridoxal phosphate)lysine" evidence="6">
    <location>
        <position position="46"/>
    </location>
</feature>
<gene>
    <name evidence="9" type="primary">alr</name>
    <name evidence="9" type="ORF">H4O24_08060</name>
</gene>
<name>A0A7G6VQG4_9SPHN</name>
<dbReference type="PRINTS" id="PR00992">
    <property type="entry name" value="ALARACEMASE"/>
</dbReference>
<evidence type="ECO:0000256" key="6">
    <source>
        <dbReference type="PIRSR" id="PIRSR600821-50"/>
    </source>
</evidence>
<dbReference type="InterPro" id="IPR011079">
    <property type="entry name" value="Ala_racemase_C"/>
</dbReference>
<keyword evidence="4 6" id="KW-0663">Pyridoxal phosphate</keyword>
<dbReference type="Pfam" id="PF00842">
    <property type="entry name" value="Ala_racemase_C"/>
    <property type="match status" value="1"/>
</dbReference>
<dbReference type="RefSeq" id="WP_185883289.1">
    <property type="nucleotide sequence ID" value="NZ_CP060052.1"/>
</dbReference>
<organism evidence="9 10">
    <name type="scientific">Croceicoccus marinus</name>
    <dbReference type="NCBI Taxonomy" id="450378"/>
    <lineage>
        <taxon>Bacteria</taxon>
        <taxon>Pseudomonadati</taxon>
        <taxon>Pseudomonadota</taxon>
        <taxon>Alphaproteobacteria</taxon>
        <taxon>Sphingomonadales</taxon>
        <taxon>Erythrobacteraceae</taxon>
        <taxon>Croceicoccus</taxon>
    </lineage>
</organism>
<dbReference type="NCBIfam" id="TIGR00492">
    <property type="entry name" value="alr"/>
    <property type="match status" value="1"/>
</dbReference>
<evidence type="ECO:0000256" key="4">
    <source>
        <dbReference type="ARBA" id="ARBA00022898"/>
    </source>
</evidence>
<dbReference type="SUPFAM" id="SSF51419">
    <property type="entry name" value="PLP-binding barrel"/>
    <property type="match status" value="1"/>
</dbReference>
<accession>A0A7G6VQG4</accession>
<comment type="cofactor">
    <cofactor evidence="2 6">
        <name>pyridoxal 5'-phosphate</name>
        <dbReference type="ChEBI" id="CHEBI:597326"/>
    </cofactor>
</comment>
<evidence type="ECO:0000313" key="10">
    <source>
        <dbReference type="Proteomes" id="UP000515297"/>
    </source>
</evidence>
<proteinExistence type="predicted"/>
<dbReference type="CDD" id="cd00430">
    <property type="entry name" value="PLPDE_III_AR"/>
    <property type="match status" value="1"/>
</dbReference>
<dbReference type="Gene3D" id="2.40.37.10">
    <property type="entry name" value="Lyase, Ornithine Decarboxylase, Chain A, domain 1"/>
    <property type="match status" value="1"/>
</dbReference>
<evidence type="ECO:0000256" key="5">
    <source>
        <dbReference type="ARBA" id="ARBA00023235"/>
    </source>
</evidence>
<feature type="binding site" evidence="7">
    <location>
        <position position="305"/>
    </location>
    <ligand>
        <name>substrate</name>
    </ligand>
</feature>
<dbReference type="GO" id="GO:0030170">
    <property type="term" value="F:pyridoxal phosphate binding"/>
    <property type="evidence" value="ECO:0007669"/>
    <property type="project" value="TreeGrafter"/>
</dbReference>
<evidence type="ECO:0000256" key="2">
    <source>
        <dbReference type="ARBA" id="ARBA00001933"/>
    </source>
</evidence>
<evidence type="ECO:0000256" key="7">
    <source>
        <dbReference type="PIRSR" id="PIRSR600821-52"/>
    </source>
</evidence>
<sequence>MTADTGDARLPIPSPLRLAFDGDALAANWRTMDRLSGRARAGAAVKADGYGVGVERAMPVLRDAGCRDFFVAHWSEVAGVMAHAPASSIAVLLGPMNDAEAGYARQLGVRPVINSLKQARRWSASGGGACDLMVDTGMNRLGIRVEEIGDPAIAALEVQVLMSHLACADEDSDLNARQQAAFADVVQHVPHKIASLANSAGIVLGEEFHFGLTRPGLALYGGVPRGELAGRLQQVVAPEAAIVQIRSLPAGEAIGYGASFTAAADLRVAIVSLGYADGFLRSWSNLGEFTAQDGAILPVIGRVSMDLTAIDITAAPHLREGDWLRASYALPRAAELSGLSQYELLTLAGERLRRG</sequence>
<dbReference type="Proteomes" id="UP000515297">
    <property type="component" value="Chromosome"/>
</dbReference>
<keyword evidence="5 9" id="KW-0413">Isomerase</keyword>
<dbReference type="InterPro" id="IPR001608">
    <property type="entry name" value="Ala_racemase_N"/>
</dbReference>
<evidence type="ECO:0000256" key="3">
    <source>
        <dbReference type="ARBA" id="ARBA00013089"/>
    </source>
</evidence>
<dbReference type="Pfam" id="PF01168">
    <property type="entry name" value="Ala_racemase_N"/>
    <property type="match status" value="1"/>
</dbReference>
<dbReference type="InterPro" id="IPR029066">
    <property type="entry name" value="PLP-binding_barrel"/>
</dbReference>
<dbReference type="AlphaFoldDB" id="A0A7G6VQG4"/>
<evidence type="ECO:0000259" key="8">
    <source>
        <dbReference type="SMART" id="SM01005"/>
    </source>
</evidence>
<reference evidence="9 10" key="1">
    <citation type="submission" date="2020-08" db="EMBL/GenBank/DDBJ databases">
        <authorList>
            <person name="Liu G."/>
            <person name="Sun C."/>
        </authorList>
    </citation>
    <scope>NUCLEOTIDE SEQUENCE [LARGE SCALE GENOMIC DNA]</scope>
    <source>
        <strain evidence="9 10">OT19</strain>
    </source>
</reference>
<dbReference type="Gene3D" id="3.20.20.10">
    <property type="entry name" value="Alanine racemase"/>
    <property type="match status" value="1"/>
</dbReference>
<protein>
    <recommendedName>
        <fullName evidence="3">alanine racemase</fullName>
        <ecNumber evidence="3">5.1.1.1</ecNumber>
    </recommendedName>
</protein>
<dbReference type="PANTHER" id="PTHR30511">
    <property type="entry name" value="ALANINE RACEMASE"/>
    <property type="match status" value="1"/>
</dbReference>
<feature type="binding site" evidence="7">
    <location>
        <position position="140"/>
    </location>
    <ligand>
        <name>substrate</name>
    </ligand>
</feature>
<dbReference type="GO" id="GO:0005829">
    <property type="term" value="C:cytosol"/>
    <property type="evidence" value="ECO:0007669"/>
    <property type="project" value="TreeGrafter"/>
</dbReference>
<dbReference type="SUPFAM" id="SSF50621">
    <property type="entry name" value="Alanine racemase C-terminal domain-like"/>
    <property type="match status" value="1"/>
</dbReference>
<dbReference type="GO" id="GO:0008784">
    <property type="term" value="F:alanine racemase activity"/>
    <property type="evidence" value="ECO:0007669"/>
    <property type="project" value="UniProtKB-EC"/>
</dbReference>
<dbReference type="PANTHER" id="PTHR30511:SF0">
    <property type="entry name" value="ALANINE RACEMASE, CATABOLIC-RELATED"/>
    <property type="match status" value="1"/>
</dbReference>
<evidence type="ECO:0000313" key="9">
    <source>
        <dbReference type="EMBL" id="QNE03979.1"/>
    </source>
</evidence>
<feature type="domain" description="Alanine racemase C-terminal" evidence="8">
    <location>
        <begin position="235"/>
        <end position="355"/>
    </location>
</feature>
<dbReference type="InterPro" id="IPR000821">
    <property type="entry name" value="Ala_racemase"/>
</dbReference>
<dbReference type="EMBL" id="CP060052">
    <property type="protein sequence ID" value="QNE03979.1"/>
    <property type="molecule type" value="Genomic_DNA"/>
</dbReference>
<comment type="catalytic activity">
    <reaction evidence="1">
        <text>L-alanine = D-alanine</text>
        <dbReference type="Rhea" id="RHEA:20249"/>
        <dbReference type="ChEBI" id="CHEBI:57416"/>
        <dbReference type="ChEBI" id="CHEBI:57972"/>
        <dbReference type="EC" id="5.1.1.1"/>
    </reaction>
</comment>
<dbReference type="InterPro" id="IPR009006">
    <property type="entry name" value="Ala_racemase/Decarboxylase_C"/>
</dbReference>